<gene>
    <name evidence="1" type="ORF">BDN72DRAFT_829780</name>
</gene>
<dbReference type="EMBL" id="ML208259">
    <property type="protein sequence ID" value="TFK76643.1"/>
    <property type="molecule type" value="Genomic_DNA"/>
</dbReference>
<proteinExistence type="predicted"/>
<evidence type="ECO:0000313" key="2">
    <source>
        <dbReference type="Proteomes" id="UP000308600"/>
    </source>
</evidence>
<evidence type="ECO:0000313" key="1">
    <source>
        <dbReference type="EMBL" id="TFK76643.1"/>
    </source>
</evidence>
<accession>A0ACD3BEV5</accession>
<dbReference type="Proteomes" id="UP000308600">
    <property type="component" value="Unassembled WGS sequence"/>
</dbReference>
<sequence length="919" mass="103179">MPAERAGYTVTMFLVDVSRSMGKLRAVELPPGPDGEERVAEITNLEWSLQFVKLKIQEMIYNGRKTDQCGVILFGSEETNNIINEKNGGYDNVSEYIPIAQPNANTLAKLHELQPSSTIGDPIDALIVGIETQANYLGTKKWTRKIVIVTDGDNPIEIEDWEAIVKKMDGLDITLTIVGVDFDDDEFPFIEEDKSHVKATNEKFFHTFVSAMKSGVIGTCALALRETNRPDIKQTRSALMETVLRVGDPDVRDAESIALSIKTCKCTAIGRPKSWKKFAIRPKEDTENVEEDAEEEEAENDQAIYAQLKMRTEYYVDRSEDQDEDEDIKEELEEEDLEELERKQKEKDESLEKVEKEELVRGFKYGTTWAPCPDGQFPRLPTMKGIDICGFFPSANFRRELSMGEVQYIWANPDLPQAQVALSSIVQAMDEKGSMAIARWVTKDGMDPKMGVLMPTSFEKVDCLLWAQMPFADDVRKYTFASLDHLVNKKGEVLESHPYIPTDAQIEAMDNFVDAMDLMQAGEKDEEGNRMPWFDPRLSYNPSVHRTKQSMFHCAVVKDLDADPLPPPHPELLKYFDPPKKVVKRAQGAVEGCKNVFKVRQVPKRVAKAKKDGHEHAAADDNDDMLLLDRKQPSTPRRTQQTQAQLRFTQTQKGSPSPLRALEKAKAAATRANPNDSDTEDDEDEADVSMVEVGGQATEEDDNILLLDKKPAPVKGIMEPPLVPSRSNGRSNPLPTPARSLSPPSRRPPNRELTRLSIEGDVDMVDGEANSTSEKGKAKDESQDSDWVMDIDPGRAPGRIIGSTWPLKDFKNNTSRGDVVTKAVEDLAWVITDIVTKPFAMKRADEMIECMKTLRNTCLHEDEIDAWNKFLREVRDKNTEFWDAVKKNGRGISLISSKEAQATGGTSEVTEIQAKKFVA</sequence>
<reference evidence="1 2" key="1">
    <citation type="journal article" date="2019" name="Nat. Ecol. Evol.">
        <title>Megaphylogeny resolves global patterns of mushroom evolution.</title>
        <authorList>
            <person name="Varga T."/>
            <person name="Krizsan K."/>
            <person name="Foldi C."/>
            <person name="Dima B."/>
            <person name="Sanchez-Garcia M."/>
            <person name="Sanchez-Ramirez S."/>
            <person name="Szollosi G.J."/>
            <person name="Szarkandi J.G."/>
            <person name="Papp V."/>
            <person name="Albert L."/>
            <person name="Andreopoulos W."/>
            <person name="Angelini C."/>
            <person name="Antonin V."/>
            <person name="Barry K.W."/>
            <person name="Bougher N.L."/>
            <person name="Buchanan P."/>
            <person name="Buyck B."/>
            <person name="Bense V."/>
            <person name="Catcheside P."/>
            <person name="Chovatia M."/>
            <person name="Cooper J."/>
            <person name="Damon W."/>
            <person name="Desjardin D."/>
            <person name="Finy P."/>
            <person name="Geml J."/>
            <person name="Haridas S."/>
            <person name="Hughes K."/>
            <person name="Justo A."/>
            <person name="Karasinski D."/>
            <person name="Kautmanova I."/>
            <person name="Kiss B."/>
            <person name="Kocsube S."/>
            <person name="Kotiranta H."/>
            <person name="LaButti K.M."/>
            <person name="Lechner B.E."/>
            <person name="Liimatainen K."/>
            <person name="Lipzen A."/>
            <person name="Lukacs Z."/>
            <person name="Mihaltcheva S."/>
            <person name="Morgado L.N."/>
            <person name="Niskanen T."/>
            <person name="Noordeloos M.E."/>
            <person name="Ohm R.A."/>
            <person name="Ortiz-Santana B."/>
            <person name="Ovrebo C."/>
            <person name="Racz N."/>
            <person name="Riley R."/>
            <person name="Savchenko A."/>
            <person name="Shiryaev A."/>
            <person name="Soop K."/>
            <person name="Spirin V."/>
            <person name="Szebenyi C."/>
            <person name="Tomsovsky M."/>
            <person name="Tulloss R.E."/>
            <person name="Uehling J."/>
            <person name="Grigoriev I.V."/>
            <person name="Vagvolgyi C."/>
            <person name="Papp T."/>
            <person name="Martin F.M."/>
            <person name="Miettinen O."/>
            <person name="Hibbett D.S."/>
            <person name="Nagy L.G."/>
        </authorList>
    </citation>
    <scope>NUCLEOTIDE SEQUENCE [LARGE SCALE GENOMIC DNA]</scope>
    <source>
        <strain evidence="1 2">NL-1719</strain>
    </source>
</reference>
<keyword evidence="2" id="KW-1185">Reference proteome</keyword>
<name>A0ACD3BEV5_9AGAR</name>
<protein>
    <submittedName>
        <fullName evidence="1">SPOC domain-like protein</fullName>
    </submittedName>
</protein>
<organism evidence="1 2">
    <name type="scientific">Pluteus cervinus</name>
    <dbReference type="NCBI Taxonomy" id="181527"/>
    <lineage>
        <taxon>Eukaryota</taxon>
        <taxon>Fungi</taxon>
        <taxon>Dikarya</taxon>
        <taxon>Basidiomycota</taxon>
        <taxon>Agaricomycotina</taxon>
        <taxon>Agaricomycetes</taxon>
        <taxon>Agaricomycetidae</taxon>
        <taxon>Agaricales</taxon>
        <taxon>Pluteineae</taxon>
        <taxon>Pluteaceae</taxon>
        <taxon>Pluteus</taxon>
    </lineage>
</organism>